<dbReference type="InterPro" id="IPR027193">
    <property type="entry name" value="Noc4"/>
</dbReference>
<dbReference type="OrthoDB" id="10263185at2759"/>
<reference evidence="4" key="1">
    <citation type="submission" date="2015-07" db="EMBL/GenBank/DDBJ databases">
        <title>MeaNS - Measles Nucleotide Surveillance Program.</title>
        <authorList>
            <person name="Tran T."/>
            <person name="Druce J."/>
        </authorList>
    </citation>
    <scope>NUCLEOTIDE SEQUENCE</scope>
    <source>
        <strain evidence="4">UCB-OBI-ISO-001</strain>
        <tissue evidence="4">Gonad</tissue>
    </source>
</reference>
<sequence>MRTLCSCGVRTVNILFWLASMTSVNVPSKKKSKKKADLNTNTASTTEKITPIILNTDENIQELLKSESSSFENENVRLNFLRHIANILTSKNQEKCSSDSNIFCCLELIMTEFLKASKSENSNENKAEKKLLNKCLLTFLQQKLAFGLYKRVLASVTDVISCLERPLQLSDFLFNSFKMGGSVSLLSLNGIFILMDKHNLNYPDFYKKLYSLLDPAIFHFKYRAKFFSNLNLFLSSKYLPAYMLAAFIKRLARISLYAPTHALVPTIPTIYNLINRQNACKVLINRTEGQTEYSSDPYLPDEVDPVKCCALESSLWELRALQSHYCPKVAVDSRKVNQLKKSQKDLSDILETTTDDLFANEIERGEKLKEVPVNQSCPSGILTKQDMKYSFWRVE</sequence>
<dbReference type="GO" id="GO:0042254">
    <property type="term" value="P:ribosome biogenesis"/>
    <property type="evidence" value="ECO:0007669"/>
    <property type="project" value="InterPro"/>
</dbReference>
<evidence type="ECO:0000259" key="3">
    <source>
        <dbReference type="Pfam" id="PF03914"/>
    </source>
</evidence>
<dbReference type="GO" id="GO:0032040">
    <property type="term" value="C:small-subunit processome"/>
    <property type="evidence" value="ECO:0007669"/>
    <property type="project" value="TreeGrafter"/>
</dbReference>
<dbReference type="AlphaFoldDB" id="A0A0L8GWN6"/>
<dbReference type="EMBL" id="KQ420097">
    <property type="protein sequence ID" value="KOF81312.1"/>
    <property type="molecule type" value="Genomic_DNA"/>
</dbReference>
<evidence type="ECO:0000256" key="1">
    <source>
        <dbReference type="ARBA" id="ARBA00007797"/>
    </source>
</evidence>
<dbReference type="PANTHER" id="PTHR12455">
    <property type="entry name" value="NUCLEOLAR COMPLEX PROTEIN 4"/>
    <property type="match status" value="1"/>
</dbReference>
<proteinExistence type="inferred from homology"/>
<dbReference type="STRING" id="37653.A0A0L8GWN6"/>
<dbReference type="OMA" id="LTMMHEG"/>
<gene>
    <name evidence="4" type="ORF">OCBIM_22026713mg</name>
</gene>
<organism evidence="4">
    <name type="scientific">Octopus bimaculoides</name>
    <name type="common">California two-spotted octopus</name>
    <dbReference type="NCBI Taxonomy" id="37653"/>
    <lineage>
        <taxon>Eukaryota</taxon>
        <taxon>Metazoa</taxon>
        <taxon>Spiralia</taxon>
        <taxon>Lophotrochozoa</taxon>
        <taxon>Mollusca</taxon>
        <taxon>Cephalopoda</taxon>
        <taxon>Coleoidea</taxon>
        <taxon>Octopodiformes</taxon>
        <taxon>Octopoda</taxon>
        <taxon>Incirrata</taxon>
        <taxon>Octopodidae</taxon>
        <taxon>Octopus</taxon>
    </lineage>
</organism>
<feature type="signal peptide" evidence="2">
    <location>
        <begin position="1"/>
        <end position="23"/>
    </location>
</feature>
<name>A0A0L8GWN6_OCTBM</name>
<dbReference type="Pfam" id="PF03914">
    <property type="entry name" value="CBF"/>
    <property type="match status" value="1"/>
</dbReference>
<evidence type="ECO:0000313" key="4">
    <source>
        <dbReference type="EMBL" id="KOF81312.1"/>
    </source>
</evidence>
<comment type="similarity">
    <text evidence="1">Belongs to the CBF/MAK21 family.</text>
</comment>
<dbReference type="InterPro" id="IPR005612">
    <property type="entry name" value="CCAAT-binding_factor"/>
</dbReference>
<feature type="domain" description="CCAAT-binding factor" evidence="3">
    <location>
        <begin position="184"/>
        <end position="330"/>
    </location>
</feature>
<keyword evidence="2" id="KW-0732">Signal</keyword>
<dbReference type="GO" id="GO:0030692">
    <property type="term" value="C:Noc4p-Nop14p complex"/>
    <property type="evidence" value="ECO:0007669"/>
    <property type="project" value="TreeGrafter"/>
</dbReference>
<evidence type="ECO:0000256" key="2">
    <source>
        <dbReference type="SAM" id="SignalP"/>
    </source>
</evidence>
<accession>A0A0L8GWN6</accession>
<feature type="chain" id="PRO_5005583270" description="CCAAT-binding factor domain-containing protein" evidence="2">
    <location>
        <begin position="24"/>
        <end position="395"/>
    </location>
</feature>
<dbReference type="PANTHER" id="PTHR12455:SF0">
    <property type="entry name" value="NUCLEOLAR COMPLEX PROTEIN 4 HOMOLOG"/>
    <property type="match status" value="1"/>
</dbReference>
<protein>
    <recommendedName>
        <fullName evidence="3">CCAAT-binding factor domain-containing protein</fullName>
    </recommendedName>
</protein>